<dbReference type="GO" id="GO:0008235">
    <property type="term" value="F:metalloexopeptidase activity"/>
    <property type="evidence" value="ECO:0007669"/>
    <property type="project" value="InterPro"/>
</dbReference>
<dbReference type="InterPro" id="IPR003961">
    <property type="entry name" value="FN3_dom"/>
</dbReference>
<dbReference type="RefSeq" id="WP_013615304.1">
    <property type="nucleotide sequence ID" value="NC_015161.1"/>
</dbReference>
<dbReference type="InterPro" id="IPR036116">
    <property type="entry name" value="FN3_sf"/>
</dbReference>
<dbReference type="PANTHER" id="PTHR12147">
    <property type="entry name" value="METALLOPEPTIDASE M28 FAMILY MEMBER"/>
    <property type="match status" value="1"/>
</dbReference>
<feature type="signal peptide" evidence="4">
    <location>
        <begin position="1"/>
        <end position="22"/>
    </location>
</feature>
<dbReference type="KEGG" id="dpt:Deipr_1558"/>
<evidence type="ECO:0000256" key="2">
    <source>
        <dbReference type="ARBA" id="ARBA00022525"/>
    </source>
</evidence>
<evidence type="ECO:0000313" key="6">
    <source>
        <dbReference type="EMBL" id="ADY26696.1"/>
    </source>
</evidence>
<dbReference type="OrthoDB" id="9762302at2"/>
<dbReference type="PANTHER" id="PTHR12147:SF26">
    <property type="entry name" value="PEPTIDASE M28 DOMAIN-CONTAINING PROTEIN"/>
    <property type="match status" value="1"/>
</dbReference>
<dbReference type="Pfam" id="PF04389">
    <property type="entry name" value="Peptidase_M28"/>
    <property type="match status" value="1"/>
</dbReference>
<evidence type="ECO:0000313" key="7">
    <source>
        <dbReference type="Proteomes" id="UP000007718"/>
    </source>
</evidence>
<comment type="subcellular location">
    <subcellularLocation>
        <location evidence="1">Secreted</location>
    </subcellularLocation>
</comment>
<dbReference type="InterPro" id="IPR045175">
    <property type="entry name" value="M28_fam"/>
</dbReference>
<proteinExistence type="predicted"/>
<reference evidence="6 7" key="2">
    <citation type="journal article" date="2012" name="Stand. Genomic Sci.">
        <title>Complete genome sequence of the orange-red pigmented, radioresistant Deinococcus proteolyticus type strain (MRP(T)).</title>
        <authorList>
            <person name="Copeland A."/>
            <person name="Zeytun A."/>
            <person name="Yassawong M."/>
            <person name="Nolan M."/>
            <person name="Lucas S."/>
            <person name="Hammon N."/>
            <person name="Deshpande S."/>
            <person name="Cheng J.F."/>
            <person name="Han C."/>
            <person name="Tapia R."/>
            <person name="Goodwin L.A."/>
            <person name="Pitluck S."/>
            <person name="Mavromatis K."/>
            <person name="Liolios K."/>
            <person name="Pagani I."/>
            <person name="Ivanova N."/>
            <person name="Mikhailova N."/>
            <person name="Pati A."/>
            <person name="Chen A."/>
            <person name="Palaniappan K."/>
            <person name="Land M."/>
            <person name="Hauser L."/>
            <person name="Jeffries C.D."/>
            <person name="Brambilla E.M."/>
            <person name="Rohde M."/>
            <person name="Sikorski J."/>
            <person name="Pukall R."/>
            <person name="Goker M."/>
            <person name="Detter J.C."/>
            <person name="Woyke T."/>
            <person name="Bristow J."/>
            <person name="Eisen J.A."/>
            <person name="Markowitz V."/>
            <person name="Hugenholtz P."/>
            <person name="Kyrpides N.C."/>
            <person name="Klenk H.P."/>
            <person name="Lapidus A."/>
        </authorList>
    </citation>
    <scope>NUCLEOTIDE SEQUENCE [LARGE SCALE GENOMIC DNA]</scope>
    <source>
        <strain evidence="7">ATCC 35074 / DSM 20540 / JCM 6276 / NBRC 101906 / NCIMB 13154 / VKM Ac-1939 / CCM 2703 / MRP</strain>
    </source>
</reference>
<reference evidence="7" key="1">
    <citation type="submission" date="2011-02" db="EMBL/GenBank/DDBJ databases">
        <title>The complete sequence of chromosome of Deinococcus proteolyticus DSM 20540.</title>
        <authorList>
            <consortium name="US DOE Joint Genome Institute (JGI-PGF)"/>
            <person name="Lucas S."/>
            <person name="Copeland A."/>
            <person name="Lapidus A."/>
            <person name="Bruce D."/>
            <person name="Goodwin L."/>
            <person name="Pitluck S."/>
            <person name="Kyrpides N."/>
            <person name="Mavromatis K."/>
            <person name="Pagani I."/>
            <person name="Ivanova N."/>
            <person name="Ovchinnikova G."/>
            <person name="Zeytun A."/>
            <person name="Detter J.C."/>
            <person name="Han C."/>
            <person name="Land M."/>
            <person name="Hauser L."/>
            <person name="Markowitz V."/>
            <person name="Cheng J.-F."/>
            <person name="Hugenholtz P."/>
            <person name="Woyke T."/>
            <person name="Wu D."/>
            <person name="Pukall R."/>
            <person name="Steenblock K."/>
            <person name="Brambilla E."/>
            <person name="Klenk H.-P."/>
            <person name="Eisen J.A."/>
        </authorList>
    </citation>
    <scope>NUCLEOTIDE SEQUENCE [LARGE SCALE GENOMIC DNA]</scope>
    <source>
        <strain evidence="7">ATCC 35074 / DSM 20540 / JCM 6276 / NBRC 101906 / NCIMB 13154 / VKM Ac-1939 / CCM 2703 / MRP</strain>
    </source>
</reference>
<dbReference type="CDD" id="cd00063">
    <property type="entry name" value="FN3"/>
    <property type="match status" value="1"/>
</dbReference>
<evidence type="ECO:0000256" key="1">
    <source>
        <dbReference type="ARBA" id="ARBA00004613"/>
    </source>
</evidence>
<accession>F0RKB7</accession>
<protein>
    <submittedName>
        <fullName evidence="6">Peptidase M28</fullName>
    </submittedName>
</protein>
<evidence type="ECO:0000259" key="5">
    <source>
        <dbReference type="PROSITE" id="PS50853"/>
    </source>
</evidence>
<keyword evidence="4" id="KW-0732">Signal</keyword>
<dbReference type="Gene3D" id="2.60.40.10">
    <property type="entry name" value="Immunoglobulins"/>
    <property type="match status" value="1"/>
</dbReference>
<evidence type="ECO:0000256" key="3">
    <source>
        <dbReference type="ARBA" id="ARBA00023049"/>
    </source>
</evidence>
<feature type="chain" id="PRO_5003256027" evidence="4">
    <location>
        <begin position="23"/>
        <end position="479"/>
    </location>
</feature>
<keyword evidence="3" id="KW-0482">Metalloprotease</keyword>
<keyword evidence="7" id="KW-1185">Reference proteome</keyword>
<dbReference type="Gene3D" id="3.40.630.10">
    <property type="entry name" value="Zn peptidases"/>
    <property type="match status" value="1"/>
</dbReference>
<dbReference type="InterPro" id="IPR007484">
    <property type="entry name" value="Peptidase_M28"/>
</dbReference>
<name>F0RKB7_DEIPM</name>
<dbReference type="HOGENOM" id="CLU_047420_0_0_0"/>
<keyword evidence="2" id="KW-0964">Secreted</keyword>
<dbReference type="SUPFAM" id="SSF49265">
    <property type="entry name" value="Fibronectin type III"/>
    <property type="match status" value="1"/>
</dbReference>
<dbReference type="AlphaFoldDB" id="F0RKB7"/>
<feature type="domain" description="Fibronectin type-III" evidence="5">
    <location>
        <begin position="387"/>
        <end position="479"/>
    </location>
</feature>
<dbReference type="SMART" id="SM00060">
    <property type="entry name" value="FN3"/>
    <property type="match status" value="1"/>
</dbReference>
<gene>
    <name evidence="6" type="ordered locus">Deipr_1558</name>
</gene>
<dbReference type="eggNOG" id="COG2234">
    <property type="taxonomic scope" value="Bacteria"/>
</dbReference>
<keyword evidence="3" id="KW-0645">Protease</keyword>
<dbReference type="SUPFAM" id="SSF53187">
    <property type="entry name" value="Zn-dependent exopeptidases"/>
    <property type="match status" value="1"/>
</dbReference>
<dbReference type="Proteomes" id="UP000007718">
    <property type="component" value="Chromosome"/>
</dbReference>
<sequence length="479" mass="51972">MSKKLGYLTALLGLSLLTSARADADAAEPVATSGAATATSSAAARRVTAPPSFDPRVMELAAAPRADRIEADIRTLVGFGTRHTMSETASDTQGIGAAVRWMKAEFEKISAECGGCLEVYEQRTLVKAGSERIDRDTEVVNVYAVLRGTVRPNDYVIMSGDIDSRVTDVMNSTSVSPGANDNASGLAGTIEAARVLSRYKFANSIVLAGLSGEEQNLYGGEFLAAKAKAEGWNVIGVLNNDMIGNIEGVNGVVNNRSFRIFSEPYFQGADEKTLQQRRYYGGEVDGPSRQLARYVYRTTQTYLPQLDPMMVYRLDRFGRGGHHTPFNNAGFPAVRLMETNENYNRQHQDIRTENGVQYGDVIEGVNFDYAARLTGANVAALASLGWAPAAPTDVALGGGVQPAAKLRWKPGSSRNLLGHKIYYRLTTEPQWTHSVWVPAGTNEYTMTGLVVDNYYFGVAAVSRDGNESLVQFPSSVFRD</sequence>
<keyword evidence="3" id="KW-0378">Hydrolase</keyword>
<dbReference type="GO" id="GO:0006508">
    <property type="term" value="P:proteolysis"/>
    <property type="evidence" value="ECO:0007669"/>
    <property type="project" value="InterPro"/>
</dbReference>
<dbReference type="InterPro" id="IPR013783">
    <property type="entry name" value="Ig-like_fold"/>
</dbReference>
<organism evidence="6 7">
    <name type="scientific">Deinococcus proteolyticus (strain ATCC 35074 / DSM 20540 / JCM 6276 / NBRC 101906 / NCIMB 13154 / VKM Ac-1939 / CCM 2703 / MRP)</name>
    <dbReference type="NCBI Taxonomy" id="693977"/>
    <lineage>
        <taxon>Bacteria</taxon>
        <taxon>Thermotogati</taxon>
        <taxon>Deinococcota</taxon>
        <taxon>Deinococci</taxon>
        <taxon>Deinococcales</taxon>
        <taxon>Deinococcaceae</taxon>
        <taxon>Deinococcus</taxon>
    </lineage>
</organism>
<dbReference type="PROSITE" id="PS50853">
    <property type="entry name" value="FN3"/>
    <property type="match status" value="1"/>
</dbReference>
<dbReference type="EMBL" id="CP002536">
    <property type="protein sequence ID" value="ADY26696.1"/>
    <property type="molecule type" value="Genomic_DNA"/>
</dbReference>
<dbReference type="GO" id="GO:0005576">
    <property type="term" value="C:extracellular region"/>
    <property type="evidence" value="ECO:0007669"/>
    <property type="project" value="UniProtKB-SubCell"/>
</dbReference>
<dbReference type="STRING" id="693977.Deipr_1558"/>
<evidence type="ECO:0000256" key="4">
    <source>
        <dbReference type="SAM" id="SignalP"/>
    </source>
</evidence>